<reference evidence="1" key="2">
    <citation type="journal article" date="2007" name="Science">
        <title>Draft genome sequence of the sexually transmitted pathogen Trichomonas vaginalis.</title>
        <authorList>
            <person name="Carlton J.M."/>
            <person name="Hirt R.P."/>
            <person name="Silva J.C."/>
            <person name="Delcher A.L."/>
            <person name="Schatz M."/>
            <person name="Zhao Q."/>
            <person name="Wortman J.R."/>
            <person name="Bidwell S.L."/>
            <person name="Alsmark U.C.M."/>
            <person name="Besteiro S."/>
            <person name="Sicheritz-Ponten T."/>
            <person name="Noel C.J."/>
            <person name="Dacks J.B."/>
            <person name="Foster P.G."/>
            <person name="Simillion C."/>
            <person name="Van de Peer Y."/>
            <person name="Miranda-Saavedra D."/>
            <person name="Barton G.J."/>
            <person name="Westrop G.D."/>
            <person name="Mueller S."/>
            <person name="Dessi D."/>
            <person name="Fiori P.L."/>
            <person name="Ren Q."/>
            <person name="Paulsen I."/>
            <person name="Zhang H."/>
            <person name="Bastida-Corcuera F.D."/>
            <person name="Simoes-Barbosa A."/>
            <person name="Brown M.T."/>
            <person name="Hayes R.D."/>
            <person name="Mukherjee M."/>
            <person name="Okumura C.Y."/>
            <person name="Schneider R."/>
            <person name="Smith A.J."/>
            <person name="Vanacova S."/>
            <person name="Villalvazo M."/>
            <person name="Haas B.J."/>
            <person name="Pertea M."/>
            <person name="Feldblyum T.V."/>
            <person name="Utterback T.R."/>
            <person name="Shu C.L."/>
            <person name="Osoegawa K."/>
            <person name="de Jong P.J."/>
            <person name="Hrdy I."/>
            <person name="Horvathova L."/>
            <person name="Zubacova Z."/>
            <person name="Dolezal P."/>
            <person name="Malik S.B."/>
            <person name="Logsdon J.M. Jr."/>
            <person name="Henze K."/>
            <person name="Gupta A."/>
            <person name="Wang C.C."/>
            <person name="Dunne R.L."/>
            <person name="Upcroft J.A."/>
            <person name="Upcroft P."/>
            <person name="White O."/>
            <person name="Salzberg S.L."/>
            <person name="Tang P."/>
            <person name="Chiu C.-H."/>
            <person name="Lee Y.-S."/>
            <person name="Embley T.M."/>
            <person name="Coombs G.H."/>
            <person name="Mottram J.C."/>
            <person name="Tachezy J."/>
            <person name="Fraser-Liggett C.M."/>
            <person name="Johnson P.J."/>
        </authorList>
    </citation>
    <scope>NUCLEOTIDE SEQUENCE [LARGE SCALE GENOMIC DNA]</scope>
    <source>
        <strain evidence="1">G3</strain>
    </source>
</reference>
<name>A2DFR1_TRIV3</name>
<proteinExistence type="predicted"/>
<dbReference type="KEGG" id="tva:5466308"/>
<dbReference type="InParanoid" id="A2DFR1"/>
<sequence length="196" mass="22101">MNNIGISFQNNVLLLDFSKIGKVMMMSLGSIKKSLENSNFSQLDITVQNHSGSEWRAFKIPRKGEGQSFLQVMANKKFISELDFNKQSNRADTNVSQSPKPPTYCNPPHQREILCSSTKLFGSNPNEKQEKSFKYLSMDTYTLPVFNTKKISTTTNPKSDSLCLLISKTSPNILTFDSLYHGDQILSESIFPTEVE</sequence>
<accession>A2DFR1</accession>
<dbReference type="RefSeq" id="XP_001581750.1">
    <property type="nucleotide sequence ID" value="XM_001581700.1"/>
</dbReference>
<reference evidence="1" key="1">
    <citation type="submission" date="2006-10" db="EMBL/GenBank/DDBJ databases">
        <authorList>
            <person name="Amadeo P."/>
            <person name="Zhao Q."/>
            <person name="Wortman J."/>
            <person name="Fraser-Liggett C."/>
            <person name="Carlton J."/>
        </authorList>
    </citation>
    <scope>NUCLEOTIDE SEQUENCE</scope>
    <source>
        <strain evidence="1">G3</strain>
    </source>
</reference>
<dbReference type="Proteomes" id="UP000001542">
    <property type="component" value="Unassembled WGS sequence"/>
</dbReference>
<protein>
    <submittedName>
        <fullName evidence="1">Uncharacterized protein</fullName>
    </submittedName>
</protein>
<organism evidence="1 2">
    <name type="scientific">Trichomonas vaginalis (strain ATCC PRA-98 / G3)</name>
    <dbReference type="NCBI Taxonomy" id="412133"/>
    <lineage>
        <taxon>Eukaryota</taxon>
        <taxon>Metamonada</taxon>
        <taxon>Parabasalia</taxon>
        <taxon>Trichomonadida</taxon>
        <taxon>Trichomonadidae</taxon>
        <taxon>Trichomonas</taxon>
    </lineage>
</organism>
<gene>
    <name evidence="1" type="ORF">TVAG_391480</name>
</gene>
<dbReference type="VEuPathDB" id="TrichDB:TVAG_391480"/>
<evidence type="ECO:0000313" key="2">
    <source>
        <dbReference type="Proteomes" id="UP000001542"/>
    </source>
</evidence>
<dbReference type="VEuPathDB" id="TrichDB:TVAGG3_0323240"/>
<keyword evidence="2" id="KW-1185">Reference proteome</keyword>
<dbReference type="AlphaFoldDB" id="A2DFR1"/>
<dbReference type="EMBL" id="DS113195">
    <property type="protein sequence ID" value="EAY20764.1"/>
    <property type="molecule type" value="Genomic_DNA"/>
</dbReference>
<evidence type="ECO:0000313" key="1">
    <source>
        <dbReference type="EMBL" id="EAY20764.1"/>
    </source>
</evidence>